<keyword evidence="2 6" id="KW-0349">Heme</keyword>
<evidence type="ECO:0000256" key="5">
    <source>
        <dbReference type="ARBA" id="ARBA00023004"/>
    </source>
</evidence>
<feature type="compositionally biased region" description="Low complexity" evidence="7">
    <location>
        <begin position="82"/>
        <end position="96"/>
    </location>
</feature>
<protein>
    <submittedName>
        <fullName evidence="9">C-type cytochrome</fullName>
    </submittedName>
</protein>
<keyword evidence="1" id="KW-0813">Transport</keyword>
<keyword evidence="10" id="KW-1185">Reference proteome</keyword>
<dbReference type="InterPro" id="IPR051811">
    <property type="entry name" value="Cytochrome_c550/c551-like"/>
</dbReference>
<evidence type="ECO:0000256" key="1">
    <source>
        <dbReference type="ARBA" id="ARBA00022448"/>
    </source>
</evidence>
<dbReference type="InterPro" id="IPR009056">
    <property type="entry name" value="Cyt_c-like_dom"/>
</dbReference>
<proteinExistence type="predicted"/>
<dbReference type="PROSITE" id="PS51007">
    <property type="entry name" value="CYTC"/>
    <property type="match status" value="1"/>
</dbReference>
<evidence type="ECO:0000313" key="9">
    <source>
        <dbReference type="EMBL" id="GGJ31088.1"/>
    </source>
</evidence>
<dbReference type="Proteomes" id="UP000632222">
    <property type="component" value="Unassembled WGS sequence"/>
</dbReference>
<gene>
    <name evidence="9" type="ORF">GCM10008938_16520</name>
</gene>
<organism evidence="9 10">
    <name type="scientific">Deinococcus roseus</name>
    <dbReference type="NCBI Taxonomy" id="392414"/>
    <lineage>
        <taxon>Bacteria</taxon>
        <taxon>Thermotogati</taxon>
        <taxon>Deinococcota</taxon>
        <taxon>Deinococci</taxon>
        <taxon>Deinococcales</taxon>
        <taxon>Deinococcaceae</taxon>
        <taxon>Deinococcus</taxon>
    </lineage>
</organism>
<feature type="domain" description="Cytochrome c" evidence="8">
    <location>
        <begin position="147"/>
        <end position="230"/>
    </location>
</feature>
<reference evidence="10" key="1">
    <citation type="journal article" date="2019" name="Int. J. Syst. Evol. Microbiol.">
        <title>The Global Catalogue of Microorganisms (GCM) 10K type strain sequencing project: providing services to taxonomists for standard genome sequencing and annotation.</title>
        <authorList>
            <consortium name="The Broad Institute Genomics Platform"/>
            <consortium name="The Broad Institute Genome Sequencing Center for Infectious Disease"/>
            <person name="Wu L."/>
            <person name="Ma J."/>
        </authorList>
    </citation>
    <scope>NUCLEOTIDE SEQUENCE [LARGE SCALE GENOMIC DNA]</scope>
    <source>
        <strain evidence="10">JCM 14370</strain>
    </source>
</reference>
<keyword evidence="3 6" id="KW-0479">Metal-binding</keyword>
<dbReference type="PANTHER" id="PTHR37823">
    <property type="entry name" value="CYTOCHROME C-553-LIKE"/>
    <property type="match status" value="1"/>
</dbReference>
<evidence type="ECO:0000256" key="3">
    <source>
        <dbReference type="ARBA" id="ARBA00022723"/>
    </source>
</evidence>
<evidence type="ECO:0000256" key="6">
    <source>
        <dbReference type="PROSITE-ProRule" id="PRU00433"/>
    </source>
</evidence>
<evidence type="ECO:0000259" key="8">
    <source>
        <dbReference type="PROSITE" id="PS51007"/>
    </source>
</evidence>
<sequence length="230" mass="23772">MNRFAVHITIFTLLLVGGGYVAYQSGVRDSGHAVEASHDEKGLPSPEEAQDSSEAGTTVKHDETASEDPGKESDTEGHAEADQPQDQAADNATNDQSKPDTAPAETVGTQEDDPERQTPGTPASGDVINNTGNNPESNGGAATQASGDATKGKEVFNNCAGCHGANAEGGFGPKLAGVVGKWSLEGFKTALREGKTPEGKTLNAPMPKFPASQVSDEQVADLHAFLSTLQ</sequence>
<feature type="region of interest" description="Disordered" evidence="7">
    <location>
        <begin position="193"/>
        <end position="215"/>
    </location>
</feature>
<evidence type="ECO:0000256" key="2">
    <source>
        <dbReference type="ARBA" id="ARBA00022617"/>
    </source>
</evidence>
<evidence type="ECO:0000256" key="7">
    <source>
        <dbReference type="SAM" id="MobiDB-lite"/>
    </source>
</evidence>
<feature type="compositionally biased region" description="Basic and acidic residues" evidence="7">
    <location>
        <begin position="32"/>
        <end position="42"/>
    </location>
</feature>
<feature type="region of interest" description="Disordered" evidence="7">
    <location>
        <begin position="32"/>
        <end position="149"/>
    </location>
</feature>
<accession>A0ABQ2CXL6</accession>
<dbReference type="InterPro" id="IPR036909">
    <property type="entry name" value="Cyt_c-like_dom_sf"/>
</dbReference>
<keyword evidence="4" id="KW-0249">Electron transport</keyword>
<evidence type="ECO:0000256" key="4">
    <source>
        <dbReference type="ARBA" id="ARBA00022982"/>
    </source>
</evidence>
<dbReference type="PANTHER" id="PTHR37823:SF1">
    <property type="entry name" value="CYTOCHROME C-553-LIKE"/>
    <property type="match status" value="1"/>
</dbReference>
<dbReference type="RefSeq" id="WP_189002204.1">
    <property type="nucleotide sequence ID" value="NZ_BMOD01000004.1"/>
</dbReference>
<dbReference type="SUPFAM" id="SSF46626">
    <property type="entry name" value="Cytochrome c"/>
    <property type="match status" value="1"/>
</dbReference>
<keyword evidence="5 6" id="KW-0408">Iron</keyword>
<name>A0ABQ2CXL6_9DEIO</name>
<dbReference type="Gene3D" id="1.10.760.10">
    <property type="entry name" value="Cytochrome c-like domain"/>
    <property type="match status" value="1"/>
</dbReference>
<evidence type="ECO:0000313" key="10">
    <source>
        <dbReference type="Proteomes" id="UP000632222"/>
    </source>
</evidence>
<comment type="caution">
    <text evidence="9">The sequence shown here is derived from an EMBL/GenBank/DDBJ whole genome shotgun (WGS) entry which is preliminary data.</text>
</comment>
<feature type="compositionally biased region" description="Basic and acidic residues" evidence="7">
    <location>
        <begin position="59"/>
        <end position="81"/>
    </location>
</feature>
<feature type="compositionally biased region" description="Polar residues" evidence="7">
    <location>
        <begin position="127"/>
        <end position="147"/>
    </location>
</feature>
<dbReference type="EMBL" id="BMOD01000004">
    <property type="protein sequence ID" value="GGJ31088.1"/>
    <property type="molecule type" value="Genomic_DNA"/>
</dbReference>
<dbReference type="Pfam" id="PF00034">
    <property type="entry name" value="Cytochrom_C"/>
    <property type="match status" value="1"/>
</dbReference>